<keyword evidence="2" id="KW-0238">DNA-binding</keyword>
<evidence type="ECO:0000313" key="6">
    <source>
        <dbReference type="Proteomes" id="UP001519887"/>
    </source>
</evidence>
<evidence type="ECO:0000313" key="5">
    <source>
        <dbReference type="EMBL" id="MBW7456638.1"/>
    </source>
</evidence>
<evidence type="ECO:0000259" key="4">
    <source>
        <dbReference type="PROSITE" id="PS01124"/>
    </source>
</evidence>
<proteinExistence type="predicted"/>
<dbReference type="InterPro" id="IPR018062">
    <property type="entry name" value="HTH_AraC-typ_CS"/>
</dbReference>
<dbReference type="PROSITE" id="PS01124">
    <property type="entry name" value="HTH_ARAC_FAMILY_2"/>
    <property type="match status" value="1"/>
</dbReference>
<gene>
    <name evidence="5" type="ORF">K0U00_21605</name>
</gene>
<dbReference type="InterPro" id="IPR018060">
    <property type="entry name" value="HTH_AraC"/>
</dbReference>
<organism evidence="5 6">
    <name type="scientific">Paenibacillus sepulcri</name>
    <dbReference type="NCBI Taxonomy" id="359917"/>
    <lineage>
        <taxon>Bacteria</taxon>
        <taxon>Bacillati</taxon>
        <taxon>Bacillota</taxon>
        <taxon>Bacilli</taxon>
        <taxon>Bacillales</taxon>
        <taxon>Paenibacillaceae</taxon>
        <taxon>Paenibacillus</taxon>
    </lineage>
</organism>
<evidence type="ECO:0000256" key="3">
    <source>
        <dbReference type="ARBA" id="ARBA00023163"/>
    </source>
</evidence>
<evidence type="ECO:0000256" key="2">
    <source>
        <dbReference type="ARBA" id="ARBA00023125"/>
    </source>
</evidence>
<dbReference type="InterPro" id="IPR009057">
    <property type="entry name" value="Homeodomain-like_sf"/>
</dbReference>
<dbReference type="InterPro" id="IPR037923">
    <property type="entry name" value="HTH-like"/>
</dbReference>
<reference evidence="5 6" key="1">
    <citation type="submission" date="2021-07" db="EMBL/GenBank/DDBJ databases">
        <title>Paenibacillus radiodurans sp. nov., isolated from the southeastern edge of Tengger Desert.</title>
        <authorList>
            <person name="Zhang G."/>
        </authorList>
    </citation>
    <scope>NUCLEOTIDE SEQUENCE [LARGE SCALE GENOMIC DNA]</scope>
    <source>
        <strain evidence="5 6">CCM 7311</strain>
    </source>
</reference>
<keyword evidence="3" id="KW-0804">Transcription</keyword>
<evidence type="ECO:0000256" key="1">
    <source>
        <dbReference type="ARBA" id="ARBA00023015"/>
    </source>
</evidence>
<feature type="domain" description="HTH araC/xylS-type" evidence="4">
    <location>
        <begin position="141"/>
        <end position="239"/>
    </location>
</feature>
<dbReference type="Proteomes" id="UP001519887">
    <property type="component" value="Unassembled WGS sequence"/>
</dbReference>
<dbReference type="Gene3D" id="1.10.10.60">
    <property type="entry name" value="Homeodomain-like"/>
    <property type="match status" value="2"/>
</dbReference>
<dbReference type="SMART" id="SM00342">
    <property type="entry name" value="HTH_ARAC"/>
    <property type="match status" value="1"/>
</dbReference>
<dbReference type="Pfam" id="PF12833">
    <property type="entry name" value="HTH_18"/>
    <property type="match status" value="1"/>
</dbReference>
<dbReference type="EMBL" id="JAHZIK010000629">
    <property type="protein sequence ID" value="MBW7456638.1"/>
    <property type="molecule type" value="Genomic_DNA"/>
</dbReference>
<dbReference type="SUPFAM" id="SSF51215">
    <property type="entry name" value="Regulatory protein AraC"/>
    <property type="match status" value="1"/>
</dbReference>
<protein>
    <submittedName>
        <fullName evidence="5">AraC family transcriptional regulator</fullName>
    </submittedName>
</protein>
<keyword evidence="6" id="KW-1185">Reference proteome</keyword>
<dbReference type="PANTHER" id="PTHR43280">
    <property type="entry name" value="ARAC-FAMILY TRANSCRIPTIONAL REGULATOR"/>
    <property type="match status" value="1"/>
</dbReference>
<sequence length="249" mass="29440">MQNYLIRLQVQGESKMLIDGELEKVYTGDLLLYKPGDPYFISIGNQEDINDQNCICADFFLICTGAGIDEWWRSRSYAQRNCVPIDDALLNIWKQILYEKRRVKEEDPDVLDYLLRIFLRYIDRVLLDNKGNNEKKLFVTHRIKQYIERNATRSITLRDIADYTSLSVSRTTHLFKEAFGKTIIDYVNEVRIHIACERIRFSSMTLEQAAESAGFNSYSYFYRIFLKRMGVSPKQYQDKMDMIQTTRIR</sequence>
<dbReference type="PROSITE" id="PS00041">
    <property type="entry name" value="HTH_ARAC_FAMILY_1"/>
    <property type="match status" value="1"/>
</dbReference>
<keyword evidence="1" id="KW-0805">Transcription regulation</keyword>
<dbReference type="SUPFAM" id="SSF46689">
    <property type="entry name" value="Homeodomain-like"/>
    <property type="match status" value="2"/>
</dbReference>
<comment type="caution">
    <text evidence="5">The sequence shown here is derived from an EMBL/GenBank/DDBJ whole genome shotgun (WGS) entry which is preliminary data.</text>
</comment>
<name>A0ABS7C6T9_9BACL</name>
<dbReference type="PANTHER" id="PTHR43280:SF2">
    <property type="entry name" value="HTH-TYPE TRANSCRIPTIONAL REGULATOR EXSA"/>
    <property type="match status" value="1"/>
</dbReference>
<accession>A0ABS7C6T9</accession>